<evidence type="ECO:0000313" key="1">
    <source>
        <dbReference type="EMBL" id="UJF32541.1"/>
    </source>
</evidence>
<evidence type="ECO:0000313" key="2">
    <source>
        <dbReference type="Proteomes" id="UP001649230"/>
    </source>
</evidence>
<dbReference type="RefSeq" id="WP_235118890.1">
    <property type="nucleotide sequence ID" value="NZ_CP090978.1"/>
</dbReference>
<dbReference type="EMBL" id="CP090978">
    <property type="protein sequence ID" value="UJF32541.1"/>
    <property type="molecule type" value="Genomic_DNA"/>
</dbReference>
<accession>A0ABY3SH60</accession>
<reference evidence="1 2" key="1">
    <citation type="journal article" date="2024" name="Int. J. Syst. Evol. Microbiol.">
        <title>Paenibacillus hexagrammi sp. nov., a novel bacterium isolated from the gut content of Hexagrammos agrammus.</title>
        <authorList>
            <person name="Jung H.K."/>
            <person name="Kim D.G."/>
            <person name="Zin H."/>
            <person name="Park J."/>
            <person name="Jung H."/>
            <person name="Kim Y.O."/>
            <person name="Kong H.J."/>
            <person name="Kim J.W."/>
            <person name="Kim Y.S."/>
        </authorList>
    </citation>
    <scope>NUCLEOTIDE SEQUENCE [LARGE SCALE GENOMIC DNA]</scope>
    <source>
        <strain evidence="1 2">YPD9-1</strain>
    </source>
</reference>
<protein>
    <submittedName>
        <fullName evidence="1">Uncharacterized protein</fullName>
    </submittedName>
</protein>
<keyword evidence="2" id="KW-1185">Reference proteome</keyword>
<proteinExistence type="predicted"/>
<sequence length="160" mass="18481">MYKLLLFILLTVVCMTMYALQADEEISMHTLFQGKHALNNAVHAAAQQSDLNKLSKGIPSIDQSLAQQTALQYLQANLRLNEQNEPLPDTFLRSQVEIVLFKVINDQYFFPYTYINADYNYSVTFRKPGVIMFIKLQYPRVYSVLQPITWTIKASAEMVY</sequence>
<dbReference type="Proteomes" id="UP001649230">
    <property type="component" value="Chromosome"/>
</dbReference>
<gene>
    <name evidence="1" type="ORF">L0M14_23250</name>
</gene>
<organism evidence="1 2">
    <name type="scientific">Paenibacillus hexagrammi</name>
    <dbReference type="NCBI Taxonomy" id="2908839"/>
    <lineage>
        <taxon>Bacteria</taxon>
        <taxon>Bacillati</taxon>
        <taxon>Bacillota</taxon>
        <taxon>Bacilli</taxon>
        <taxon>Bacillales</taxon>
        <taxon>Paenibacillaceae</taxon>
        <taxon>Paenibacillus</taxon>
    </lineage>
</organism>
<name>A0ABY3SH60_9BACL</name>